<reference evidence="1" key="1">
    <citation type="submission" date="2024-03" db="EMBL/GenBank/DDBJ databases">
        <title>Human intestinal bacterial collection.</title>
        <authorList>
            <person name="Pauvert C."/>
            <person name="Hitch T.C.A."/>
            <person name="Clavel T."/>
        </authorList>
    </citation>
    <scope>NUCLEOTIDE SEQUENCE</scope>
    <source>
        <strain evidence="1">CLA-AA-H227</strain>
    </source>
</reference>
<name>A0ACC6SE10_9BACI</name>
<gene>
    <name evidence="1" type="ORF">WMO40_16820</name>
</gene>
<dbReference type="Proteomes" id="UP001439875">
    <property type="component" value="Unassembled WGS sequence"/>
</dbReference>
<protein>
    <submittedName>
        <fullName evidence="1">STAS domain-containing protein</fullName>
    </submittedName>
</protein>
<evidence type="ECO:0000313" key="1">
    <source>
        <dbReference type="EMBL" id="MEQ2528350.1"/>
    </source>
</evidence>
<comment type="caution">
    <text evidence="1">The sequence shown here is derived from an EMBL/GenBank/DDBJ whole genome shotgun (WGS) entry which is preliminary data.</text>
</comment>
<proteinExistence type="predicted"/>
<dbReference type="EMBL" id="JBBMEW010000017">
    <property type="protein sequence ID" value="MEQ2528350.1"/>
    <property type="molecule type" value="Genomic_DNA"/>
</dbReference>
<keyword evidence="2" id="KW-1185">Reference proteome</keyword>
<evidence type="ECO:0000313" key="2">
    <source>
        <dbReference type="Proteomes" id="UP001439875"/>
    </source>
</evidence>
<sequence>MELTIQSVQTGATKTLKLNGILDISTNSIIEPYLEELDNIERLILDFGELEFIDSTGIGSIMNAIYLSREKNFKLAFQGVDDMTHQVFETVGLYHILEAFQKEDI</sequence>
<accession>A0ACC6SE10</accession>
<organism evidence="1 2">
    <name type="scientific">Robertmurraya yapensis</name>
    <name type="common">ex Hitch et al 2024</name>
    <dbReference type="NCBI Taxonomy" id="3133160"/>
    <lineage>
        <taxon>Bacteria</taxon>
        <taxon>Bacillati</taxon>
        <taxon>Bacillota</taxon>
        <taxon>Bacilli</taxon>
        <taxon>Bacillales</taxon>
        <taxon>Bacillaceae</taxon>
        <taxon>Robertmurraya</taxon>
    </lineage>
</organism>